<dbReference type="AlphaFoldDB" id="A0A928TW55"/>
<evidence type="ECO:0000313" key="2">
    <source>
        <dbReference type="Proteomes" id="UP000710385"/>
    </source>
</evidence>
<organism evidence="1 2">
    <name type="scientific">candidate division WWE3 bacterium</name>
    <dbReference type="NCBI Taxonomy" id="2053526"/>
    <lineage>
        <taxon>Bacteria</taxon>
        <taxon>Katanobacteria</taxon>
    </lineage>
</organism>
<proteinExistence type="predicted"/>
<evidence type="ECO:0000313" key="1">
    <source>
        <dbReference type="EMBL" id="MBE7525990.1"/>
    </source>
</evidence>
<dbReference type="EMBL" id="JABTTY010000003">
    <property type="protein sequence ID" value="MBE7525990.1"/>
    <property type="molecule type" value="Genomic_DNA"/>
</dbReference>
<comment type="caution">
    <text evidence="1">The sequence shown here is derived from an EMBL/GenBank/DDBJ whole genome shotgun (WGS) entry which is preliminary data.</text>
</comment>
<protein>
    <submittedName>
        <fullName evidence="1">Uncharacterized protein</fullName>
    </submittedName>
</protein>
<gene>
    <name evidence="1" type="ORF">HS096_06965</name>
</gene>
<accession>A0A928TW55</accession>
<reference evidence="1" key="1">
    <citation type="submission" date="2020-05" db="EMBL/GenBank/DDBJ databases">
        <title>High-Quality Genomes of Partial-Nitritation/Anammox System by Hierarchical Clustering Based Hybrid Assembly.</title>
        <authorList>
            <person name="Liu L."/>
            <person name="Wang Y."/>
            <person name="Che Y."/>
            <person name="Chen Y."/>
            <person name="Xia Y."/>
            <person name="Luo R."/>
            <person name="Cheng S.H."/>
            <person name="Zheng C."/>
            <person name="Zhang T."/>
        </authorList>
    </citation>
    <scope>NUCLEOTIDE SEQUENCE</scope>
    <source>
        <strain evidence="1">H1_PAT1</strain>
    </source>
</reference>
<sequence length="230" mass="25456">MTRFLDNEPHPALTLSSRIGWQIHYSEIIFDDPPCLILQAVPEFAGGGNDLVERGIVWDVFALIESIKQPGAHQVLTADCGYAPDVYIEESVLVSHPDINTVIWELDIAGLRPALDKTLTGDHEGFVRLVFAREHYEADIRALLRALQQAGRSPVPITALDSRTHGLQRLLAGYPACDSLPVDELEPNIEGMALERLLELDADESWPRTPLRPAGTLIESGFFPGKKESE</sequence>
<name>A0A928TW55_UNCKA</name>
<dbReference type="Proteomes" id="UP000710385">
    <property type="component" value="Unassembled WGS sequence"/>
</dbReference>